<dbReference type="Proteomes" id="UP000243686">
    <property type="component" value="Unassembled WGS sequence"/>
</dbReference>
<evidence type="ECO:0000313" key="1">
    <source>
        <dbReference type="EMBL" id="OON15871.1"/>
    </source>
</evidence>
<gene>
    <name evidence="1" type="ORF">X801_08322</name>
</gene>
<sequence length="221" mass="24268">MFSNLAPSYRKSCRTVGNAPGLIQNIQVDTMESASQVTAKWSYEGACDVIDFNVNVYDLNENSLKSMQTTTNSIEISEMPQCVDLIVGVQGRNAHGFGPESKGSRFFILADPTAPIHLPVSLPKIISQESAVVTTLVPKTATSKQRGMNEDRSLAQNQAPEFLSDMPEEISSCDSVATGDCIQSEYQSDQQVVSQVDHTISGRADPEKIPNYDHSLYHYMK</sequence>
<accession>A0A1S8WN89</accession>
<organism evidence="1 2">
    <name type="scientific">Opisthorchis viverrini</name>
    <name type="common">Southeast Asian liver fluke</name>
    <dbReference type="NCBI Taxonomy" id="6198"/>
    <lineage>
        <taxon>Eukaryota</taxon>
        <taxon>Metazoa</taxon>
        <taxon>Spiralia</taxon>
        <taxon>Lophotrochozoa</taxon>
        <taxon>Platyhelminthes</taxon>
        <taxon>Trematoda</taxon>
        <taxon>Digenea</taxon>
        <taxon>Opisthorchiida</taxon>
        <taxon>Opisthorchiata</taxon>
        <taxon>Opisthorchiidae</taxon>
        <taxon>Opisthorchis</taxon>
    </lineage>
</organism>
<dbReference type="AlphaFoldDB" id="A0A1S8WN89"/>
<dbReference type="InterPro" id="IPR036116">
    <property type="entry name" value="FN3_sf"/>
</dbReference>
<protein>
    <submittedName>
        <fullName evidence="1">Uncharacterized protein</fullName>
    </submittedName>
</protein>
<dbReference type="SUPFAM" id="SSF49265">
    <property type="entry name" value="Fibronectin type III"/>
    <property type="match status" value="1"/>
</dbReference>
<name>A0A1S8WN89_OPIVI</name>
<keyword evidence="2" id="KW-1185">Reference proteome</keyword>
<dbReference type="EMBL" id="KV900467">
    <property type="protein sequence ID" value="OON15871.1"/>
    <property type="molecule type" value="Genomic_DNA"/>
</dbReference>
<evidence type="ECO:0000313" key="2">
    <source>
        <dbReference type="Proteomes" id="UP000243686"/>
    </source>
</evidence>
<proteinExistence type="predicted"/>
<reference evidence="1 2" key="1">
    <citation type="submission" date="2015-03" db="EMBL/GenBank/DDBJ databases">
        <title>Draft genome of the nematode, Opisthorchis viverrini.</title>
        <authorList>
            <person name="Mitreva M."/>
        </authorList>
    </citation>
    <scope>NUCLEOTIDE SEQUENCE [LARGE SCALE GENOMIC DNA]</scope>
    <source>
        <strain evidence="1">Khon Kaen</strain>
    </source>
</reference>